<dbReference type="PANTHER" id="PTHR46760">
    <property type="entry name" value="TRANSCRIPTION TERMINATION FACTOR 1"/>
    <property type="match status" value="1"/>
</dbReference>
<keyword evidence="26" id="KW-0539">Nucleus</keyword>
<keyword evidence="21" id="KW-0524">Neurogenesis</keyword>
<comment type="subunit">
    <text evidence="28">Homodimer. Interacts with PER2; the interaction inhibits termination of circadian target genes. Interacts with CHD4, POLR2A, PRKDC and TRIM28. Interacts with UBE2I. Interacts (via N-terminus domain) with EXOSC9 (via C-terminus region); the interaction enhances SETX sumoylation. Interacts with NCL (via N-terminus domain). Interacts with PABPN1, PABPC1 and SF3B1. Interacts with SMN1/SMN2 and POLR2A; SMN1/SMN2 recruits SETX to POLR2A.</text>
</comment>
<feature type="compositionally biased region" description="Gly residues" evidence="32">
    <location>
        <begin position="1842"/>
        <end position="1858"/>
    </location>
</feature>
<feature type="compositionally biased region" description="Low complexity" evidence="32">
    <location>
        <begin position="1893"/>
        <end position="1905"/>
    </location>
</feature>
<feature type="compositionally biased region" description="Pro residues" evidence="32">
    <location>
        <begin position="4967"/>
        <end position="4982"/>
    </location>
</feature>
<feature type="compositionally biased region" description="Polar residues" evidence="32">
    <location>
        <begin position="3033"/>
        <end position="3047"/>
    </location>
</feature>
<dbReference type="SUPFAM" id="SSF52540">
    <property type="entry name" value="P-loop containing nucleoside triphosphate hydrolases"/>
    <property type="match status" value="1"/>
</dbReference>
<protein>
    <recommendedName>
        <fullName evidence="29">Probable helicase senataxin</fullName>
    </recommendedName>
    <alternativeName>
        <fullName evidence="30">SEN1 homolog</fullName>
    </alternativeName>
</protein>
<evidence type="ECO:0000256" key="2">
    <source>
        <dbReference type="ARBA" id="ARBA00004496"/>
    </source>
</evidence>
<dbReference type="EMBL" id="JAGFMF010011945">
    <property type="protein sequence ID" value="KAG8509464.1"/>
    <property type="molecule type" value="Genomic_DNA"/>
</dbReference>
<comment type="caution">
    <text evidence="34">The sequence shown here is derived from an EMBL/GenBank/DDBJ whole genome shotgun (WGS) entry which is preliminary data.</text>
</comment>
<evidence type="ECO:0000256" key="12">
    <source>
        <dbReference type="ARBA" id="ARBA00022741"/>
    </source>
</evidence>
<keyword evidence="25" id="KW-0234">DNA repair</keyword>
<dbReference type="PANTHER" id="PTHR46760:SF1">
    <property type="entry name" value="TRANSCRIPTION TERMINATION FACTOR 1"/>
    <property type="match status" value="1"/>
</dbReference>
<keyword evidence="16 34" id="KW-0347">Helicase</keyword>
<evidence type="ECO:0000256" key="29">
    <source>
        <dbReference type="ARBA" id="ARBA00073642"/>
    </source>
</evidence>
<dbReference type="Gene3D" id="3.40.50.300">
    <property type="entry name" value="P-loop containing nucleotide triphosphate hydrolases"/>
    <property type="match status" value="2"/>
</dbReference>
<comment type="subcellular location">
    <subcellularLocation>
        <location evidence="1">Cell projection</location>
        <location evidence="1">Axon</location>
    </subcellularLocation>
    <subcellularLocation>
        <location evidence="5">Cell projection</location>
        <location evidence="5">Growth cone</location>
    </subcellularLocation>
    <subcellularLocation>
        <location evidence="3">Chromosome</location>
        <location evidence="3">Telomere</location>
    </subcellularLocation>
    <subcellularLocation>
        <location evidence="2">Cytoplasm</location>
    </subcellularLocation>
    <subcellularLocation>
        <location evidence="4">Nucleus</location>
        <location evidence="4">Nucleolus</location>
    </subcellularLocation>
    <subcellularLocation>
        <location evidence="6">Nucleus</location>
        <location evidence="6">Nucleoplasm</location>
    </subcellularLocation>
</comment>
<dbReference type="InterPro" id="IPR053078">
    <property type="entry name" value="TTF1-like"/>
</dbReference>
<dbReference type="Pfam" id="PF13086">
    <property type="entry name" value="AAA_11"/>
    <property type="match status" value="1"/>
</dbReference>
<feature type="region of interest" description="Disordered" evidence="32">
    <location>
        <begin position="4892"/>
        <end position="5001"/>
    </location>
</feature>
<keyword evidence="9" id="KW-0963">Cytoplasm</keyword>
<keyword evidence="17" id="KW-0067">ATP-binding</keyword>
<dbReference type="GO" id="GO:0030154">
    <property type="term" value="P:cell differentiation"/>
    <property type="evidence" value="ECO:0007669"/>
    <property type="project" value="UniProtKB-KW"/>
</dbReference>
<evidence type="ECO:0000259" key="33">
    <source>
        <dbReference type="PROSITE" id="PS50090"/>
    </source>
</evidence>
<dbReference type="Pfam" id="PF13921">
    <property type="entry name" value="Myb_DNA-bind_6"/>
    <property type="match status" value="1"/>
</dbReference>
<dbReference type="GO" id="GO:0005524">
    <property type="term" value="F:ATP binding"/>
    <property type="evidence" value="ECO:0007669"/>
    <property type="project" value="UniProtKB-KW"/>
</dbReference>
<feature type="compositionally biased region" description="Basic and acidic residues" evidence="32">
    <location>
        <begin position="2762"/>
        <end position="2779"/>
    </location>
</feature>
<feature type="compositionally biased region" description="Basic residues" evidence="32">
    <location>
        <begin position="596"/>
        <end position="609"/>
    </location>
</feature>
<feature type="compositionally biased region" description="Low complexity" evidence="32">
    <location>
        <begin position="1703"/>
        <end position="1715"/>
    </location>
</feature>
<feature type="compositionally biased region" description="Low complexity" evidence="32">
    <location>
        <begin position="1785"/>
        <end position="1818"/>
    </location>
</feature>
<dbReference type="InterPro" id="IPR041679">
    <property type="entry name" value="DNA2/NAM7-like_C"/>
</dbReference>
<name>A0A8J6ADN1_GALPY</name>
<evidence type="ECO:0000256" key="1">
    <source>
        <dbReference type="ARBA" id="ARBA00004489"/>
    </source>
</evidence>
<evidence type="ECO:0000256" key="11">
    <source>
        <dbReference type="ARBA" id="ARBA00022553"/>
    </source>
</evidence>
<dbReference type="InterPro" id="IPR027417">
    <property type="entry name" value="P-loop_NTPase"/>
</dbReference>
<feature type="region of interest" description="Disordered" evidence="32">
    <location>
        <begin position="1661"/>
        <end position="1905"/>
    </location>
</feature>
<keyword evidence="15" id="KW-0378">Hydrolase</keyword>
<evidence type="ECO:0000256" key="24">
    <source>
        <dbReference type="ARBA" id="ARBA00023172"/>
    </source>
</evidence>
<feature type="region of interest" description="Disordered" evidence="32">
    <location>
        <begin position="452"/>
        <end position="471"/>
    </location>
</feature>
<keyword evidence="18" id="KW-0832">Ubl conjugation</keyword>
<feature type="compositionally biased region" description="Low complexity" evidence="32">
    <location>
        <begin position="4905"/>
        <end position="4917"/>
    </location>
</feature>
<feature type="region of interest" description="Disordered" evidence="32">
    <location>
        <begin position="4695"/>
        <end position="4748"/>
    </location>
</feature>
<feature type="compositionally biased region" description="Basic and acidic residues" evidence="32">
    <location>
        <begin position="2709"/>
        <end position="2719"/>
    </location>
</feature>
<feature type="compositionally biased region" description="Low complexity" evidence="32">
    <location>
        <begin position="657"/>
        <end position="668"/>
    </location>
</feature>
<feature type="region of interest" description="Disordered" evidence="32">
    <location>
        <begin position="2757"/>
        <end position="2830"/>
    </location>
</feature>
<evidence type="ECO:0000256" key="19">
    <source>
        <dbReference type="ARBA" id="ARBA00022871"/>
    </source>
</evidence>
<feature type="region of interest" description="Disordered" evidence="32">
    <location>
        <begin position="119"/>
        <end position="155"/>
    </location>
</feature>
<feature type="compositionally biased region" description="Basic residues" evidence="32">
    <location>
        <begin position="397"/>
        <end position="413"/>
    </location>
</feature>
<feature type="region of interest" description="Disordered" evidence="32">
    <location>
        <begin position="4578"/>
        <end position="4679"/>
    </location>
</feature>
<feature type="compositionally biased region" description="Basic and acidic residues" evidence="32">
    <location>
        <begin position="727"/>
        <end position="737"/>
    </location>
</feature>
<evidence type="ECO:0000256" key="3">
    <source>
        <dbReference type="ARBA" id="ARBA00004574"/>
    </source>
</evidence>
<evidence type="ECO:0000256" key="14">
    <source>
        <dbReference type="ARBA" id="ARBA00022782"/>
    </source>
</evidence>
<feature type="region of interest" description="Disordered" evidence="32">
    <location>
        <begin position="507"/>
        <end position="744"/>
    </location>
</feature>
<evidence type="ECO:0000256" key="30">
    <source>
        <dbReference type="ARBA" id="ARBA00082841"/>
    </source>
</evidence>
<evidence type="ECO:0000256" key="22">
    <source>
        <dbReference type="ARBA" id="ARBA00023054"/>
    </source>
</evidence>
<evidence type="ECO:0000256" key="18">
    <source>
        <dbReference type="ARBA" id="ARBA00022843"/>
    </source>
</evidence>
<dbReference type="GO" id="GO:0007283">
    <property type="term" value="P:spermatogenesis"/>
    <property type="evidence" value="ECO:0007669"/>
    <property type="project" value="UniProtKB-KW"/>
</dbReference>
<keyword evidence="23" id="KW-0090">Biological rhythms</keyword>
<evidence type="ECO:0000256" key="9">
    <source>
        <dbReference type="ARBA" id="ARBA00022490"/>
    </source>
</evidence>
<keyword evidence="19" id="KW-0744">Spermatogenesis</keyword>
<keyword evidence="35" id="KW-1185">Reference proteome</keyword>
<dbReference type="FunFam" id="3.40.50.300:FF:000810">
    <property type="entry name" value="probable helicase senataxin"/>
    <property type="match status" value="1"/>
</dbReference>
<evidence type="ECO:0000256" key="31">
    <source>
        <dbReference type="SAM" id="Coils"/>
    </source>
</evidence>
<dbReference type="GO" id="GO:0006281">
    <property type="term" value="P:DNA repair"/>
    <property type="evidence" value="ECO:0007669"/>
    <property type="project" value="UniProtKB-KW"/>
</dbReference>
<keyword evidence="22 31" id="KW-0175">Coiled coil</keyword>
<feature type="compositionally biased region" description="Polar residues" evidence="32">
    <location>
        <begin position="4599"/>
        <end position="4609"/>
    </location>
</feature>
<dbReference type="GO" id="GO:0005730">
    <property type="term" value="C:nucleolus"/>
    <property type="evidence" value="ECO:0007669"/>
    <property type="project" value="UniProtKB-SubCell"/>
</dbReference>
<dbReference type="GO" id="GO:0005737">
    <property type="term" value="C:cytoplasm"/>
    <property type="evidence" value="ECO:0007669"/>
    <property type="project" value="UniProtKB-SubCell"/>
</dbReference>
<keyword evidence="13" id="KW-0227">DNA damage</keyword>
<comment type="similarity">
    <text evidence="7">Belongs to the DNA2/NAM7 helicase family.</text>
</comment>
<evidence type="ECO:0000256" key="16">
    <source>
        <dbReference type="ARBA" id="ARBA00022806"/>
    </source>
</evidence>
<feature type="region of interest" description="Disordered" evidence="32">
    <location>
        <begin position="3364"/>
        <end position="3389"/>
    </location>
</feature>
<evidence type="ECO:0000256" key="27">
    <source>
        <dbReference type="ARBA" id="ARBA00023273"/>
    </source>
</evidence>
<feature type="compositionally biased region" description="Basic residues" evidence="32">
    <location>
        <begin position="1679"/>
        <end position="1695"/>
    </location>
</feature>
<evidence type="ECO:0000256" key="15">
    <source>
        <dbReference type="ARBA" id="ARBA00022801"/>
    </source>
</evidence>
<feature type="compositionally biased region" description="Basic residues" evidence="32">
    <location>
        <begin position="644"/>
        <end position="656"/>
    </location>
</feature>
<evidence type="ECO:0000313" key="35">
    <source>
        <dbReference type="Proteomes" id="UP000700334"/>
    </source>
</evidence>
<keyword evidence="10" id="KW-1017">Isopeptide bond</keyword>
<feature type="compositionally biased region" description="Polar residues" evidence="32">
    <location>
        <begin position="3682"/>
        <end position="3691"/>
    </location>
</feature>
<dbReference type="GO" id="GO:0006310">
    <property type="term" value="P:DNA recombination"/>
    <property type="evidence" value="ECO:0007669"/>
    <property type="project" value="UniProtKB-KW"/>
</dbReference>
<feature type="compositionally biased region" description="Basic and acidic residues" evidence="32">
    <location>
        <begin position="386"/>
        <end position="396"/>
    </location>
</feature>
<dbReference type="InterPro" id="IPR024481">
    <property type="entry name" value="Helicase_Sen1_N"/>
</dbReference>
<feature type="compositionally biased region" description="Gly residues" evidence="32">
    <location>
        <begin position="1772"/>
        <end position="1784"/>
    </location>
</feature>
<feature type="region of interest" description="Disordered" evidence="32">
    <location>
        <begin position="185"/>
        <end position="215"/>
    </location>
</feature>
<keyword evidence="12" id="KW-0547">Nucleotide-binding</keyword>
<dbReference type="GO" id="GO:0005654">
    <property type="term" value="C:nucleoplasm"/>
    <property type="evidence" value="ECO:0007669"/>
    <property type="project" value="UniProtKB-SubCell"/>
</dbReference>
<feature type="compositionally biased region" description="Basic residues" evidence="32">
    <location>
        <begin position="537"/>
        <end position="549"/>
    </location>
</feature>
<evidence type="ECO:0000256" key="6">
    <source>
        <dbReference type="ARBA" id="ARBA00004642"/>
    </source>
</evidence>
<sequence length="5076" mass="556290">PGGGSRPPASWGSRVSASWLEPERRPTCGRAPNPEARAAAPRPHHSDPGTGARPPPQRARPPRAAAWPPGARKPCSSPRVSSERLLDPAVLTGNPKTIKTPPPGLQVIRTLLLLGHTSLAPHFSQRGSKTSRRESSSHGMETPRRPELTADPRGDLELAPLGPSLFSSLRWVWKFRSQATNFEKQNGGTLKNRSTDSEYPEIEPEIEPKKPPAYSDFFQNPGNKTRGPLSGRSFRQQSCCYGSGKRRRGPEVTHHDIRFLSTLPAWKASGGASGSWFADVSPRCSRLSGRAYVSGAAGAGRLRPLGAAGPGGPGGGRAAAARALPHRPKAGVRERLPGRWVPPGPHHGSVGALGPPKLGENPGQAPAAAAWEPALLLRNKMEGKPSRLEVHTPDSAKKKHSVHKKGHHRHPHKSFRDPLLAEEQSHIAKSHKKRKEFHDLVSSTLKIPEPCDETEQIVSQPPKKKKRNSVSGADEAAALTCVLLDPDNTKKARKHLRRDVDVIYIEASKGQKAAEEPLSPSKSQKDDTEEQQDKERARKKSKKKSKKHRREDTAYEASQESPLESRSLLPELESPQQEPLLPAGPGGKMAPLPVSAKKHKSKGKKRKVPKSGECDAGAGPESPESMPWEESPEAHEAEEGQREPRRKKKKHKKRKQGSVVDASVAVAVAGGGQAVLEESWDGDGAPWDPRGGAKPRPRERSPACWLEEPSTEPAAEEESTLESAEGPETKYLTKEDPGASCDTSVDLDSATKQLQEFIPDISERAATTIKRLYRDDLGRFKEFKAQGVAIRFGKFSAKENKQLEQNVQEFLSLTGIENADKLLYTDRYPEEKSAITNLKRKYAFRVHIGKGIARPWKLIYYRAKKMFDVNNYKGRYSKGETERLKIYHSLHGNDWKKIGEMVARSSLSVALKFSQINSERNHGTWSKAETQKLIRAVEEVILKKMSPQELTEMDSELQERPEGSLSIVREKLYKGISWVEVEAKVETRNWMQCKSKWTEILTKRMTNGREVYRGVNALQAKINLIERLYEINVEDANEVDWEDLASTIGDVPPSYVQTKFYKLKATCVPFWQKKTFPEIIDYLYEISLPLLKEKLEKKLETKGAEVQAPEAPRRVFLHLLPRRRQQRGGGRGPGRLGRAAASPSRLTGIWLHVQELWPVLLSITSGQSRGRGHPRDVSSCGSAVSALQDGERDGFRDAALLPFPKCVGGVCVCVFMGCKSWKVLGGVQVCVPSRWPQAHHCVCLVTLRAMWLRQDALHRLHLLSLGNPTQTSSLSSRLAGSISGKVEEGGLTAADVEPRGSAACKPWVGCCRRLGKACAPSLFCHTLSRTLLSLVMLLLLLPCSSHQPGAPCQRPAVSEGNKVPGLQPHLCRGALGPSLSCSCGGVLSVMCLVPGRASPRCPTSWRQLQEASLGFGGDPSPRSGAVQITHQTLEGWKSELGPEEPPEPRVLVLQRTVTTAATSESALPSPESVSKPDENSCPALNSCVARRLLSSAPPLWPGNWEQLHCLGLCSSWGFVPVLEHTGRREGTRTAAGGFPPFFEGWNHLLFFCRSSSSSAAALDPSFLWASADLSPEVHLSLPAQEMKTPSRVPKVPGGPQAAAGSGCSLRLGGCVVHWGQRGHGPRPRLRLNKDAAVGDSGQAGPAGAWLCPETIFHSRAPLPRQRLQGGPTCATRGARVTRPHARARNATRPRRRDAGNGPGVAPNGPRGPAPALERSRPETRSPFSLRERPRGSTDFLAARSTPGLHPEAGAKELEKARRSPRRRRAGRRGGAIAGRPGGAGPLRLGHVPPADAPRLAPPRGASRPASRLARRALPTPHPAAYQNKTAARGGACGRLTPRGGGASAGGARGLGAGCGPRRRPPLPPSADRGARAWRRLAAGARPTGEASGRRAAGTGAVAGAGPRRRVGVAAPGSLGGVRAAASASCGPDRCGAAGGARGLGRPAAAAAPRASPPRGAERRAGGGVGVSGPARCRRGLATARAAGPGPALVRGFAAEPGPRGAPAPVDGPRPACDVGSAAHRRWSELGGWLAAGSACRGACEARVMKHKRKPSLESVCTESAKRDGQTAWLSQVQSRCDGQMGVGKAGDSVSPARCRMSTCCWCTPGGISTIDFLKRYAAKTRSSEFQTADEDLCFCLECVAEYHKARDSLPFLHEVLWELETLRLINHFEKSMKGEIGDDDELYIVDNNGEAQLFDFTGQDFENKLRVPLLEILKYPYLLLHERVNELCVEALCRMEQANCSFQVFDKHPGIYLFLVHPNEMVRRWAILTARNLGKVDRDDYYDLQEVLTCLFKVIELGLLESPDIYTSSVLEKGKLILLPSHMYDATNYKNYWLENSLNDLTGICMLLTILEEQAMDSLLLGSEKQNDFMQSILHTMERQADDDSVDPFWPALHCFMVILDRLGSKVWGQLIDPIEAFQTIINNGSYNREIQNIRNSSARTKLEPESFLDDMVSCSQIVYNYNPEKTKKDSGWRSAICPDYCPNMYEEMETLASVLQSDIGQDMRVHNSTFLWFIPFVQSLMDLKDLGVAYIVEVIHHLHSEVKDVLNQTDVVCDKVTEFFLLILVSVIELHRNKKCLHLLWVSSQQWVEAVVKCAKLPTTAFARSSEKSAGNCSKGSSVVSSLSLHAVPSNSVQLACVQLIRSLLKEGYQLGQQTLCKRFWDKLNLFLRGNLSLGWQLTSQETHELQTCLKQIIRNIRFKAPKDSTYEKNEQGGKKSKKHVHCLENSSPTFSKEPGKTDACQVQESVPVKATGTFADDSKQKYVREPKAQDRPAAEPPLKQSSSRDLRTERAPGSVKISTRKQKSVKENASYTPKSSVSRSPERGCDRGVITATRALANSSNNSLEKMTTSTEDFLKDDDALGKTSKTKTTQKDVICAKLSHVIKQHTKGALVGGAANLEENLTLSNIESFYSKKDAAGQRGDGFVHNLGMDPNGVLDDKNGEQKSPNGLLLKKQLKKELGIFSSHEHSGQVQDCHVHSAKGLVSLTEMSSTFMKKTSSFEDPLAVFEPRDKESEQSGDRVSPDLREQASSASPVSDTLTDSQVDRDLHNLSLIAQARVTKFPSDSTQKSLSPLQGKVKDDERRSVKNQNTGAGARNEPVIVISDSDDDDDERMLDFENHVRQDKMCVERQCPGQRASTADVSVGRVVKGEETKSAFDLESESQSFEFESPCEMFSVWQDQKMDDKHAAREDEGKSGLTRTAALTNNWAYNTGCVSEEVTKTVAEGTEERAKAQSARVPVAEFRNVEVKTPKRKRFEKPVAEDPVRSSPANNEDQPHILDERDLTENDFKIIDIKTVTPKASTEKAAVAPLRKSSPKLRTYSKPIRRVPVSKTKKTLSDAKRGQNKNSHYISCRTTPAVVPPKKSRQCPEPASTAEKLGLKKGPRRAVELSQRSLECLEQLRDHGKSVGVVDTRKKTKSNSPQIRAVKNKKLLVSQELQLRRQVRPKSQSKKQERFDNENAGPRAAQNCGTLMSHSSRADRRRGAEAVATVNGEQLTQRVPSDPEPARAKSASEVARGVPLLSRPDSVVLDGRTLAGGAIASTSEGPAGGGARTAHLAARKEPEPEAGSDMEDDSLFLTQHAPEDMDLCSQMEIDDDRVPEPAWGKDAVQAGGLVLGRPPLDSLSSGTCKHKDCSEAARAPGDCCSAHQMLLASEARAADEDVFRKPTLPLPASKPSRPSRTKIFSCTSRSANLSRSMESDTVLPPALKNKSNGVQASVKAWQPACLVAPRLAGEARSLSAGAPQSPSGASRPAYRPPFAESRCFSPASASSALLPSPSISDTFVKEVLKWKYDMFVTFDQCGPPASLCQSVSRPVPVRFQDYREYFNVFFPLMILNTFETVAQEWISSPNKEKFYQLHVRKFPAEYKKSWEFVVYLEECELAKQLHPKENDLVFLVPENLSGEKKDPEMSRKQDPYAYHCGYVHKFRRTSVMRDGKSECCLSIQTQDSLLVSLNELVRCVVISSLVTTQRKLKAMSLLSGRNQLARAVLNPNPMDFCTKDLLTTTSDRIIAYLRDFNEDQKKAIETAYAMVKHSPAVAKICLIHGPPGTGKSKTIVGLLYRLLTETQRRGRSDENSNAKIKQNRVLVCAPSNAAVDELMKKIILEFKEKCKDRRNPLGNCGDINLVRLGPEKSINSEVLKFSLDSQVNHRMKKDLPSYVQAMHRRKEHLDRQLDELSRQRALCRGGREMQRQELDEKIAGVSKERQELASKIKEVQGRPQKTQSIIILESHIICCTLSTSGGLLLESAFRGQGGVPFSCVIVDEVSGPPACSLSTAAGQSCEVETLTPLIHRCNKLILVGDPKQLPPTVISMKAQEYGYDQSMMARFCKLLGENVEHDVISRLPILQLTVQYRMHPDICLFPSNYVYNRNLKTNRVTETSRCSSDWPFQPYLVFDVGDGSERRDNDSYVNVQEIKLVMEIIKLIKDKRRDVTFRNIGIITHYKAQKTMIQKDLDKEFDRKGPAEVDTVDAFQGRQKDCVIVTCVRANTLQGSIGFLASLQRLNVTITRAKYSLFILGHLKTLMDNQHWNHLIQDAQKRGAIIKTCDGNYKHDALKILKLKPVLQRSLTHPPAVAPEACRPPGGLPGSRPDSGLATSPLASSLYHTPPDTRECAVPAKDAERSPAQDQLRDPRLLRRMGLAPETHLRDPQPPSPQPPRATPPSGEPGFPGSPQDLCRAVLLSAVRGASLGSHQPQAQCEPLAAGPEAAPSKRKGKQGEGPSRWRETRALSDGDQDTHSAVSLPLSWGPSWDPRRVEEDAGVCSWKRDHRARWALGCGLSVLGGCGALGRPCVPVARSVCGGGAMGRCERRDGPGSGSASASSVAGAAERAAESRRPGRPGPWPECAPFEFLLHLLDAINSPDRLFCGVQPYLLEGRSSLQALLALTGGERAGPPPPPPVWSVRVGGVSPSGRAAHRRAASRPLATLQPHGRAPQSSSSEEARHASGGGRDPRAAALRKPPPRPRPPARLPAHAPPSRPARRERPPSAHRSCWGPRPHQAPLASVAFTTRRRGRLAPVAGEVRRCRAALQCPFSTDVLCADLLCRPAVWFVLRLLCRFVHVLVLQEHMGNYM</sequence>
<feature type="region of interest" description="Disordered" evidence="32">
    <location>
        <begin position="2709"/>
        <end position="2744"/>
    </location>
</feature>
<feature type="compositionally biased region" description="Basic and acidic residues" evidence="32">
    <location>
        <begin position="1752"/>
        <end position="1761"/>
    </location>
</feature>
<dbReference type="Pfam" id="PF12726">
    <property type="entry name" value="SEN1_N"/>
    <property type="match status" value="1"/>
</dbReference>
<dbReference type="Gene3D" id="1.10.10.60">
    <property type="entry name" value="Homeodomain-like"/>
    <property type="match status" value="1"/>
</dbReference>
<dbReference type="GO" id="GO:0030426">
    <property type="term" value="C:growth cone"/>
    <property type="evidence" value="ECO:0007669"/>
    <property type="project" value="UniProtKB-SubCell"/>
</dbReference>
<feature type="compositionally biased region" description="Basic and acidic residues" evidence="32">
    <location>
        <begin position="523"/>
        <end position="536"/>
    </location>
</feature>
<accession>A0A8J6ADN1</accession>
<feature type="compositionally biased region" description="Polar residues" evidence="32">
    <location>
        <begin position="3068"/>
        <end position="3078"/>
    </location>
</feature>
<feature type="compositionally biased region" description="Basic and acidic residues" evidence="32">
    <location>
        <begin position="131"/>
        <end position="155"/>
    </location>
</feature>
<feature type="compositionally biased region" description="Low complexity" evidence="32">
    <location>
        <begin position="62"/>
        <end position="74"/>
    </location>
</feature>
<evidence type="ECO:0000256" key="13">
    <source>
        <dbReference type="ARBA" id="ARBA00022763"/>
    </source>
</evidence>
<keyword evidence="24" id="KW-0233">DNA recombination</keyword>
<feature type="compositionally biased region" description="Basic and acidic residues" evidence="32">
    <location>
        <begin position="3279"/>
        <end position="3289"/>
    </location>
</feature>
<evidence type="ECO:0000256" key="26">
    <source>
        <dbReference type="ARBA" id="ARBA00023242"/>
    </source>
</evidence>
<dbReference type="FunFam" id="3.40.50.300:FF:000798">
    <property type="entry name" value="Probable helicase senataxin"/>
    <property type="match status" value="1"/>
</dbReference>
<feature type="region of interest" description="Disordered" evidence="32">
    <location>
        <begin position="3446"/>
        <end position="3491"/>
    </location>
</feature>
<dbReference type="GO" id="GO:0007399">
    <property type="term" value="P:nervous system development"/>
    <property type="evidence" value="ECO:0007669"/>
    <property type="project" value="UniProtKB-KW"/>
</dbReference>
<dbReference type="PROSITE" id="PS50090">
    <property type="entry name" value="MYB_LIKE"/>
    <property type="match status" value="1"/>
</dbReference>
<feature type="compositionally biased region" description="Basic and acidic residues" evidence="32">
    <location>
        <begin position="3013"/>
        <end position="3032"/>
    </location>
</feature>
<feature type="compositionally biased region" description="Low complexity" evidence="32">
    <location>
        <begin position="30"/>
        <end position="41"/>
    </location>
</feature>
<keyword evidence="14" id="KW-0221">Differentiation</keyword>
<feature type="compositionally biased region" description="Basic and acidic residues" evidence="32">
    <location>
        <begin position="4613"/>
        <end position="4639"/>
    </location>
</feature>
<feature type="compositionally biased region" description="Basic and acidic residues" evidence="32">
    <location>
        <begin position="4726"/>
        <end position="4741"/>
    </location>
</feature>
<keyword evidence="20" id="KW-0779">Telomere</keyword>
<feature type="coiled-coil region" evidence="31">
    <location>
        <begin position="4165"/>
        <end position="4224"/>
    </location>
</feature>
<evidence type="ECO:0000256" key="5">
    <source>
        <dbReference type="ARBA" id="ARBA00004624"/>
    </source>
</evidence>
<evidence type="ECO:0000256" key="20">
    <source>
        <dbReference type="ARBA" id="ARBA00022895"/>
    </source>
</evidence>
<dbReference type="GO" id="GO:0006363">
    <property type="term" value="P:termination of RNA polymerase I transcription"/>
    <property type="evidence" value="ECO:0007669"/>
    <property type="project" value="TreeGrafter"/>
</dbReference>
<feature type="domain" description="Myb-like" evidence="33">
    <location>
        <begin position="917"/>
        <end position="1001"/>
    </location>
</feature>
<keyword evidence="11" id="KW-0597">Phosphoprotein</keyword>
<evidence type="ECO:0000256" key="10">
    <source>
        <dbReference type="ARBA" id="ARBA00022499"/>
    </source>
</evidence>
<feature type="compositionally biased region" description="Basic residues" evidence="32">
    <location>
        <begin position="1762"/>
        <end position="1771"/>
    </location>
</feature>
<feature type="region of interest" description="Disordered" evidence="32">
    <location>
        <begin position="3011"/>
        <end position="3048"/>
    </location>
</feature>
<dbReference type="SMART" id="SM00717">
    <property type="entry name" value="SANT"/>
    <property type="match status" value="2"/>
</dbReference>
<feature type="region of interest" description="Disordered" evidence="32">
    <location>
        <begin position="3672"/>
        <end position="3691"/>
    </location>
</feature>
<dbReference type="InterPro" id="IPR041677">
    <property type="entry name" value="DNA2/NAM7_AAA_11"/>
</dbReference>
<feature type="compositionally biased region" description="Low complexity" evidence="32">
    <location>
        <begin position="560"/>
        <end position="575"/>
    </location>
</feature>
<dbReference type="GO" id="GO:0048511">
    <property type="term" value="P:rhythmic process"/>
    <property type="evidence" value="ECO:0007669"/>
    <property type="project" value="UniProtKB-KW"/>
</dbReference>
<evidence type="ECO:0000256" key="4">
    <source>
        <dbReference type="ARBA" id="ARBA00004604"/>
    </source>
</evidence>
<feature type="compositionally biased region" description="Polar residues" evidence="32">
    <location>
        <begin position="2813"/>
        <end position="2825"/>
    </location>
</feature>
<dbReference type="GO" id="GO:0004386">
    <property type="term" value="F:helicase activity"/>
    <property type="evidence" value="ECO:0007669"/>
    <property type="project" value="UniProtKB-KW"/>
</dbReference>
<keyword evidence="27" id="KW-0966">Cell projection</keyword>
<feature type="region of interest" description="Disordered" evidence="32">
    <location>
        <begin position="1936"/>
        <end position="1971"/>
    </location>
</feature>
<evidence type="ECO:0000256" key="7">
    <source>
        <dbReference type="ARBA" id="ARBA00007913"/>
    </source>
</evidence>
<feature type="region of interest" description="Disordered" evidence="32">
    <location>
        <begin position="3257"/>
        <end position="3289"/>
    </location>
</feature>
<evidence type="ECO:0000256" key="23">
    <source>
        <dbReference type="ARBA" id="ARBA00023108"/>
    </source>
</evidence>
<feature type="compositionally biased region" description="Pro residues" evidence="32">
    <location>
        <begin position="4654"/>
        <end position="4669"/>
    </location>
</feature>
<feature type="compositionally biased region" description="Low complexity" evidence="32">
    <location>
        <begin position="620"/>
        <end position="629"/>
    </location>
</feature>
<feature type="region of interest" description="Disordered" evidence="32">
    <location>
        <begin position="386"/>
        <end position="418"/>
    </location>
</feature>
<dbReference type="InterPro" id="IPR047187">
    <property type="entry name" value="SF1_C_Upf1"/>
</dbReference>
<evidence type="ECO:0000256" key="17">
    <source>
        <dbReference type="ARBA" id="ARBA00022840"/>
    </source>
</evidence>
<evidence type="ECO:0000256" key="28">
    <source>
        <dbReference type="ARBA" id="ARBA00064954"/>
    </source>
</evidence>
<dbReference type="Pfam" id="PF13087">
    <property type="entry name" value="AAA_12"/>
    <property type="match status" value="1"/>
</dbReference>
<keyword evidence="8" id="KW-0158">Chromosome</keyword>
<evidence type="ECO:0000256" key="21">
    <source>
        <dbReference type="ARBA" id="ARBA00022902"/>
    </source>
</evidence>
<feature type="region of interest" description="Disordered" evidence="32">
    <location>
        <begin position="3067"/>
        <end position="3101"/>
    </location>
</feature>
<dbReference type="GO" id="GO:0016787">
    <property type="term" value="F:hydrolase activity"/>
    <property type="evidence" value="ECO:0007669"/>
    <property type="project" value="UniProtKB-KW"/>
</dbReference>
<evidence type="ECO:0000313" key="34">
    <source>
        <dbReference type="EMBL" id="KAG8509464.1"/>
    </source>
</evidence>
<feature type="region of interest" description="Disordered" evidence="32">
    <location>
        <begin position="4814"/>
        <end position="4845"/>
    </location>
</feature>
<dbReference type="InterPro" id="IPR001005">
    <property type="entry name" value="SANT/Myb"/>
</dbReference>
<gene>
    <name evidence="34" type="ORF">J0S82_011828</name>
</gene>
<feature type="non-terminal residue" evidence="34">
    <location>
        <position position="1"/>
    </location>
</feature>
<dbReference type="CDD" id="cd18808">
    <property type="entry name" value="SF1_C_Upf1"/>
    <property type="match status" value="1"/>
</dbReference>
<evidence type="ECO:0000256" key="32">
    <source>
        <dbReference type="SAM" id="MobiDB-lite"/>
    </source>
</evidence>
<feature type="compositionally biased region" description="Low complexity" evidence="32">
    <location>
        <begin position="1943"/>
        <end position="1958"/>
    </location>
</feature>
<feature type="compositionally biased region" description="Basic and acidic residues" evidence="32">
    <location>
        <begin position="1717"/>
        <end position="1735"/>
    </location>
</feature>
<evidence type="ECO:0000256" key="8">
    <source>
        <dbReference type="ARBA" id="ARBA00022454"/>
    </source>
</evidence>
<dbReference type="CDD" id="cd18042">
    <property type="entry name" value="DEXXQc_SETX"/>
    <property type="match status" value="1"/>
</dbReference>
<reference evidence="34" key="1">
    <citation type="journal article" date="2021" name="Evol. Appl.">
        <title>The genome of the Pyrenean desman and the effects of bottlenecks and inbreeding on the genomic landscape of an endangered species.</title>
        <authorList>
            <person name="Escoda L."/>
            <person name="Castresana J."/>
        </authorList>
    </citation>
    <scope>NUCLEOTIDE SEQUENCE</scope>
    <source>
        <strain evidence="34">IBE-C5619</strain>
    </source>
</reference>
<dbReference type="GO" id="GO:0000781">
    <property type="term" value="C:chromosome, telomeric region"/>
    <property type="evidence" value="ECO:0007669"/>
    <property type="project" value="UniProtKB-SubCell"/>
</dbReference>
<feature type="compositionally biased region" description="Low complexity" evidence="32">
    <location>
        <begin position="4821"/>
        <end position="4833"/>
    </location>
</feature>
<dbReference type="GO" id="GO:0003682">
    <property type="term" value="F:chromatin binding"/>
    <property type="evidence" value="ECO:0007669"/>
    <property type="project" value="TreeGrafter"/>
</dbReference>
<proteinExistence type="inferred from homology"/>
<dbReference type="Proteomes" id="UP000700334">
    <property type="component" value="Unassembled WGS sequence"/>
</dbReference>
<evidence type="ECO:0000256" key="25">
    <source>
        <dbReference type="ARBA" id="ARBA00023204"/>
    </source>
</evidence>
<organism evidence="34 35">
    <name type="scientific">Galemys pyrenaicus</name>
    <name type="common">Iberian desman</name>
    <name type="synonym">Pyrenean desman</name>
    <dbReference type="NCBI Taxonomy" id="202257"/>
    <lineage>
        <taxon>Eukaryota</taxon>
        <taxon>Metazoa</taxon>
        <taxon>Chordata</taxon>
        <taxon>Craniata</taxon>
        <taxon>Vertebrata</taxon>
        <taxon>Euteleostomi</taxon>
        <taxon>Mammalia</taxon>
        <taxon>Eutheria</taxon>
        <taxon>Laurasiatheria</taxon>
        <taxon>Eulipotyphla</taxon>
        <taxon>Talpidae</taxon>
        <taxon>Galemys</taxon>
    </lineage>
</organism>
<feature type="region of interest" description="Disordered" evidence="32">
    <location>
        <begin position="1"/>
        <end position="103"/>
    </location>
</feature>
<feature type="compositionally biased region" description="Basic and acidic residues" evidence="32">
    <location>
        <begin position="632"/>
        <end position="643"/>
    </location>
</feature>
<dbReference type="OrthoDB" id="6513042at2759"/>